<comment type="subcellular location">
    <subcellularLocation>
        <location evidence="1">Membrane</location>
        <topology evidence="1">Multi-pass membrane protein</topology>
    </subcellularLocation>
</comment>
<feature type="transmembrane region" description="Helical" evidence="9">
    <location>
        <begin position="238"/>
        <end position="255"/>
    </location>
</feature>
<evidence type="ECO:0000256" key="6">
    <source>
        <dbReference type="ARBA" id="ARBA00023136"/>
    </source>
</evidence>
<evidence type="ECO:0000256" key="2">
    <source>
        <dbReference type="ARBA" id="ARBA00022448"/>
    </source>
</evidence>
<keyword evidence="5" id="KW-0406">Ion transport</keyword>
<dbReference type="InterPro" id="IPR003280">
    <property type="entry name" value="2pore_dom_K_chnl"/>
</dbReference>
<accession>A0AAV5S2X8</accession>
<feature type="transmembrane region" description="Helical" evidence="9">
    <location>
        <begin position="261"/>
        <end position="281"/>
    </location>
</feature>
<evidence type="ECO:0000256" key="4">
    <source>
        <dbReference type="ARBA" id="ARBA00022989"/>
    </source>
</evidence>
<dbReference type="InterPro" id="IPR013099">
    <property type="entry name" value="K_chnl_dom"/>
</dbReference>
<dbReference type="Gene3D" id="1.10.287.70">
    <property type="match status" value="3"/>
</dbReference>
<feature type="transmembrane region" description="Helical" evidence="9">
    <location>
        <begin position="367"/>
        <end position="386"/>
    </location>
</feature>
<feature type="region of interest" description="Disordered" evidence="8">
    <location>
        <begin position="701"/>
        <end position="743"/>
    </location>
</feature>
<dbReference type="Pfam" id="PF07885">
    <property type="entry name" value="Ion_trans_2"/>
    <property type="match status" value="2"/>
</dbReference>
<dbReference type="GO" id="GO:0015271">
    <property type="term" value="F:outward rectifier potassium channel activity"/>
    <property type="evidence" value="ECO:0007669"/>
    <property type="project" value="TreeGrafter"/>
</dbReference>
<feature type="transmembrane region" description="Helical" evidence="9">
    <location>
        <begin position="398"/>
        <end position="418"/>
    </location>
</feature>
<feature type="transmembrane region" description="Helical" evidence="9">
    <location>
        <begin position="133"/>
        <end position="154"/>
    </location>
</feature>
<proteinExistence type="predicted"/>
<evidence type="ECO:0000256" key="9">
    <source>
        <dbReference type="SAM" id="Phobius"/>
    </source>
</evidence>
<feature type="compositionally biased region" description="Low complexity" evidence="8">
    <location>
        <begin position="711"/>
        <end position="728"/>
    </location>
</feature>
<keyword evidence="7" id="KW-0407">Ion channel</keyword>
<organism evidence="11 12">
    <name type="scientific">Maudiozyma humilis</name>
    <name type="common">Sour dough yeast</name>
    <name type="synonym">Kazachstania humilis</name>
    <dbReference type="NCBI Taxonomy" id="51915"/>
    <lineage>
        <taxon>Eukaryota</taxon>
        <taxon>Fungi</taxon>
        <taxon>Dikarya</taxon>
        <taxon>Ascomycota</taxon>
        <taxon>Saccharomycotina</taxon>
        <taxon>Saccharomycetes</taxon>
        <taxon>Saccharomycetales</taxon>
        <taxon>Saccharomycetaceae</taxon>
        <taxon>Maudiozyma</taxon>
    </lineage>
</organism>
<evidence type="ECO:0000256" key="1">
    <source>
        <dbReference type="ARBA" id="ARBA00004141"/>
    </source>
</evidence>
<feature type="transmembrane region" description="Helical" evidence="9">
    <location>
        <begin position="209"/>
        <end position="231"/>
    </location>
</feature>
<gene>
    <name evidence="11" type="ORF">DAKH74_048260</name>
</gene>
<feature type="domain" description="Potassium channel" evidence="10">
    <location>
        <begin position="215"/>
        <end position="288"/>
    </location>
</feature>
<protein>
    <submittedName>
        <fullName evidence="11">Tok1 protein</fullName>
    </submittedName>
</protein>
<comment type="caution">
    <text evidence="11">The sequence shown here is derived from an EMBL/GenBank/DDBJ whole genome shotgun (WGS) entry which is preliminary data.</text>
</comment>
<feature type="transmembrane region" description="Helical" evidence="9">
    <location>
        <begin position="38"/>
        <end position="68"/>
    </location>
</feature>
<keyword evidence="4 9" id="KW-1133">Transmembrane helix</keyword>
<dbReference type="SUPFAM" id="SSF81324">
    <property type="entry name" value="Voltage-gated potassium channels"/>
    <property type="match status" value="2"/>
</dbReference>
<keyword evidence="6 9" id="KW-0472">Membrane</keyword>
<dbReference type="AlphaFoldDB" id="A0AAV5S2X8"/>
<dbReference type="GO" id="GO:0005886">
    <property type="term" value="C:plasma membrane"/>
    <property type="evidence" value="ECO:0007669"/>
    <property type="project" value="TreeGrafter"/>
</dbReference>
<feature type="transmembrane region" description="Helical" evidence="9">
    <location>
        <begin position="99"/>
        <end position="121"/>
    </location>
</feature>
<sequence length="743" mass="83961">MAGSISTETSVDKALHQALKFHNERVSIINEDPGSRWFLLWFVISCYFPVITACLGPVANAISIACVVERWRYNRMEYVDAGINGIQALPVKIPDPKGIFAVNILSLIFGFVSNVVLIMHFTRKLSYLMSQLINITGWSCAGGMLLIDVIVCSLRDTPAGYHRTIGFWYACFTSGLYLGCAGTLTLHYIGFRLGKYPATFNLFTNERSIILFTVLMSLWLIWGAAMFCGLLQISYGNAMYFCTVSLLTVGFGDILPPNVAAKIMILIFSVSGVLLLGLIVFMTRSIITKSSGPIFYFHRLERTRREAWTKVSKGDIKLTNRQSFELMSMYKHRASFVEHMTSLLNTTIVFLMFWLLGAMVFHFAEGWSYFNCIYFCFLCLLTIGYGSDFAPSTGAGRAFFVVWAIGAVPLMGAILSTLGDVLADLTSKLDAGFAERFGYAVKYMIVQKVVNANRRRQFKQLFVTQQSVVDSETDAQDMSSTGPFNSDMDYATTADNSSVHSLDGIADSVKRISRRNSLRGSRSNSVTSENSLDPLEIVNMLTDKDISKTHDQLYYKLMDIQRQLVDLRKLHQISITDPSYKLSFQQWTNLRILNQHSLNEQNHSTELEESNFWLSDSTPLRFPLNESHYAFNRLFRHLDLQMERLLQDTRENIIATDFKNGQSEVWQFRRRSTSAAIPRARAFSNPIEPMHWNEHLFQEHSSESLTTARQSTPTITSLSTTSNSSLDTGHISQPIPFPGNKQE</sequence>
<dbReference type="EMBL" id="BTGD01000020">
    <property type="protein sequence ID" value="GMM58210.1"/>
    <property type="molecule type" value="Genomic_DNA"/>
</dbReference>
<feature type="domain" description="Potassium channel" evidence="10">
    <location>
        <begin position="350"/>
        <end position="422"/>
    </location>
</feature>
<evidence type="ECO:0000259" key="10">
    <source>
        <dbReference type="Pfam" id="PF07885"/>
    </source>
</evidence>
<evidence type="ECO:0000256" key="7">
    <source>
        <dbReference type="ARBA" id="ARBA00023303"/>
    </source>
</evidence>
<dbReference type="GO" id="GO:0030322">
    <property type="term" value="P:stabilization of membrane potential"/>
    <property type="evidence" value="ECO:0007669"/>
    <property type="project" value="TreeGrafter"/>
</dbReference>
<name>A0AAV5S2X8_MAUHU</name>
<evidence type="ECO:0000313" key="12">
    <source>
        <dbReference type="Proteomes" id="UP001377567"/>
    </source>
</evidence>
<dbReference type="PANTHER" id="PTHR11003:SF334">
    <property type="entry name" value="FI03418P"/>
    <property type="match status" value="1"/>
</dbReference>
<keyword evidence="3 9" id="KW-0812">Transmembrane</keyword>
<dbReference type="Proteomes" id="UP001377567">
    <property type="component" value="Unassembled WGS sequence"/>
</dbReference>
<evidence type="ECO:0000256" key="3">
    <source>
        <dbReference type="ARBA" id="ARBA00022692"/>
    </source>
</evidence>
<feature type="transmembrane region" description="Helical" evidence="9">
    <location>
        <begin position="343"/>
        <end position="361"/>
    </location>
</feature>
<dbReference type="GO" id="GO:0022841">
    <property type="term" value="F:potassium ion leak channel activity"/>
    <property type="evidence" value="ECO:0007669"/>
    <property type="project" value="TreeGrafter"/>
</dbReference>
<keyword evidence="12" id="KW-1185">Reference proteome</keyword>
<keyword evidence="2" id="KW-0813">Transport</keyword>
<evidence type="ECO:0000313" key="11">
    <source>
        <dbReference type="EMBL" id="GMM58210.1"/>
    </source>
</evidence>
<dbReference type="PANTHER" id="PTHR11003">
    <property type="entry name" value="POTASSIUM CHANNEL, SUBFAMILY K"/>
    <property type="match status" value="1"/>
</dbReference>
<feature type="transmembrane region" description="Helical" evidence="9">
    <location>
        <begin position="166"/>
        <end position="189"/>
    </location>
</feature>
<evidence type="ECO:0000256" key="5">
    <source>
        <dbReference type="ARBA" id="ARBA00023065"/>
    </source>
</evidence>
<reference evidence="11 12" key="1">
    <citation type="journal article" date="2023" name="Elife">
        <title>Identification of key yeast species and microbe-microbe interactions impacting larval growth of Drosophila in the wild.</title>
        <authorList>
            <person name="Mure A."/>
            <person name="Sugiura Y."/>
            <person name="Maeda R."/>
            <person name="Honda K."/>
            <person name="Sakurai N."/>
            <person name="Takahashi Y."/>
            <person name="Watada M."/>
            <person name="Katoh T."/>
            <person name="Gotoh A."/>
            <person name="Gotoh Y."/>
            <person name="Taniguchi I."/>
            <person name="Nakamura K."/>
            <person name="Hayashi T."/>
            <person name="Katayama T."/>
            <person name="Uemura T."/>
            <person name="Hattori Y."/>
        </authorList>
    </citation>
    <scope>NUCLEOTIDE SEQUENCE [LARGE SCALE GENOMIC DNA]</scope>
    <source>
        <strain evidence="11 12">KH-74</strain>
    </source>
</reference>
<evidence type="ECO:0000256" key="8">
    <source>
        <dbReference type="SAM" id="MobiDB-lite"/>
    </source>
</evidence>